<dbReference type="GO" id="GO:0008865">
    <property type="term" value="F:fructokinase activity"/>
    <property type="evidence" value="ECO:0007669"/>
    <property type="project" value="TreeGrafter"/>
</dbReference>
<accession>L7JUZ4</accession>
<dbReference type="EC" id="2.7.1.-" evidence="6"/>
<evidence type="ECO:0000313" key="9">
    <source>
        <dbReference type="EMBL" id="ELQ75224.1"/>
    </source>
</evidence>
<dbReference type="EMBL" id="JH993981">
    <property type="protein sequence ID" value="ELQ75224.1"/>
    <property type="molecule type" value="Genomic_DNA"/>
</dbReference>
<dbReference type="VEuPathDB" id="MicrosporidiaDB:THOM_1847"/>
<evidence type="ECO:0000256" key="5">
    <source>
        <dbReference type="ARBA" id="ARBA00022840"/>
    </source>
</evidence>
<keyword evidence="2 6" id="KW-0808">Transferase</keyword>
<dbReference type="OMA" id="DRENYTL"/>
<dbReference type="GO" id="GO:0005739">
    <property type="term" value="C:mitochondrion"/>
    <property type="evidence" value="ECO:0007669"/>
    <property type="project" value="TreeGrafter"/>
</dbReference>
<proteinExistence type="inferred from homology"/>
<dbReference type="Pfam" id="PF00349">
    <property type="entry name" value="Hexokinase_1"/>
    <property type="match status" value="1"/>
</dbReference>
<evidence type="ECO:0000259" key="7">
    <source>
        <dbReference type="Pfam" id="PF00349"/>
    </source>
</evidence>
<dbReference type="Pfam" id="PF03727">
    <property type="entry name" value="Hexokinase_2"/>
    <property type="match status" value="1"/>
</dbReference>
<dbReference type="InterPro" id="IPR022672">
    <property type="entry name" value="Hexokinase_N"/>
</dbReference>
<dbReference type="Gene3D" id="3.30.420.40">
    <property type="match status" value="1"/>
</dbReference>
<reference evidence="9 10" key="1">
    <citation type="journal article" date="2012" name="PLoS Pathog.">
        <title>The genome of the obligate intracellular parasite Trachipleistophora hominis: new insights into microsporidian genome dynamics and reductive evolution.</title>
        <authorList>
            <person name="Heinz E."/>
            <person name="Williams T.A."/>
            <person name="Nakjang S."/>
            <person name="Noel C.J."/>
            <person name="Swan D.C."/>
            <person name="Goldberg A.V."/>
            <person name="Harris S.R."/>
            <person name="Weinmaier T."/>
            <person name="Markert S."/>
            <person name="Becher D."/>
            <person name="Bernhardt J."/>
            <person name="Dagan T."/>
            <person name="Hacker C."/>
            <person name="Lucocq J.M."/>
            <person name="Schweder T."/>
            <person name="Rattei T."/>
            <person name="Hall N."/>
            <person name="Hirt R.P."/>
            <person name="Embley T.M."/>
        </authorList>
    </citation>
    <scope>NUCLEOTIDE SEQUENCE [LARGE SCALE GENOMIC DNA]</scope>
</reference>
<gene>
    <name evidence="9" type="ORF">THOM_1847</name>
</gene>
<evidence type="ECO:0000256" key="6">
    <source>
        <dbReference type="RuleBase" id="RU362007"/>
    </source>
</evidence>
<protein>
    <recommendedName>
        <fullName evidence="6">Phosphotransferase</fullName>
        <ecNumber evidence="6">2.7.1.-</ecNumber>
    </recommendedName>
</protein>
<organism evidence="9 10">
    <name type="scientific">Trachipleistophora hominis</name>
    <name type="common">Microsporidian parasite</name>
    <dbReference type="NCBI Taxonomy" id="72359"/>
    <lineage>
        <taxon>Eukaryota</taxon>
        <taxon>Fungi</taxon>
        <taxon>Fungi incertae sedis</taxon>
        <taxon>Microsporidia</taxon>
        <taxon>Pleistophoridae</taxon>
        <taxon>Trachipleistophora</taxon>
    </lineage>
</organism>
<dbReference type="Proteomes" id="UP000011185">
    <property type="component" value="Unassembled WGS sequence"/>
</dbReference>
<dbReference type="InterPro" id="IPR043129">
    <property type="entry name" value="ATPase_NBD"/>
</dbReference>
<dbReference type="HOGENOM" id="CLU_052697_0_0_1"/>
<dbReference type="OrthoDB" id="419537at2759"/>
<keyword evidence="4 6" id="KW-0418">Kinase</keyword>
<feature type="domain" description="Hexokinase C-terminal" evidence="8">
    <location>
        <begin position="87"/>
        <end position="169"/>
    </location>
</feature>
<dbReference type="InterPro" id="IPR001312">
    <property type="entry name" value="Hexokinase"/>
</dbReference>
<dbReference type="GO" id="GO:0001678">
    <property type="term" value="P:intracellular glucose homeostasis"/>
    <property type="evidence" value="ECO:0007669"/>
    <property type="project" value="InterPro"/>
</dbReference>
<keyword evidence="5 6" id="KW-0067">ATP-binding</keyword>
<evidence type="ECO:0000256" key="3">
    <source>
        <dbReference type="ARBA" id="ARBA00022741"/>
    </source>
</evidence>
<dbReference type="GO" id="GO:0006006">
    <property type="term" value="P:glucose metabolic process"/>
    <property type="evidence" value="ECO:0007669"/>
    <property type="project" value="TreeGrafter"/>
</dbReference>
<comment type="similarity">
    <text evidence="1 6">Belongs to the hexokinase family.</text>
</comment>
<dbReference type="STRING" id="72359.L7JUZ4"/>
<keyword evidence="10" id="KW-1185">Reference proteome</keyword>
<dbReference type="GO" id="GO:0004340">
    <property type="term" value="F:glucokinase activity"/>
    <property type="evidence" value="ECO:0007669"/>
    <property type="project" value="TreeGrafter"/>
</dbReference>
<dbReference type="CDD" id="cd24000">
    <property type="entry name" value="ASKHA_NBD_HK"/>
    <property type="match status" value="1"/>
</dbReference>
<dbReference type="InParanoid" id="L7JUZ4"/>
<dbReference type="PRINTS" id="PR00475">
    <property type="entry name" value="HEXOKINASE"/>
</dbReference>
<dbReference type="FunCoup" id="L7JUZ4">
    <property type="interactions" value="50"/>
</dbReference>
<keyword evidence="6" id="KW-0324">Glycolysis</keyword>
<dbReference type="PROSITE" id="PS51748">
    <property type="entry name" value="HEXOKINASE_2"/>
    <property type="match status" value="1"/>
</dbReference>
<dbReference type="Gene3D" id="3.40.367.20">
    <property type="match status" value="1"/>
</dbReference>
<keyword evidence="3 6" id="KW-0547">Nucleotide-binding</keyword>
<sequence>MTNFMSNMTAGMTISYPIQHSALNNGYIREIGKDFPFKKINIKKEELVENTTKAFQKYNINIHIKVLLNDTTATLASAVRSDDVFYIGIVLGTGTNIAFNDKILYENQIINTEIASFDSEHLRKNIYDMKIKEDILSSNKIYKPLDCMLGGYQLVKLFNLAIKDQFDRENYTLDDIVHLLDLPPGNSNYTEEFYVILSIKKRTMRILASMVFGILEAQEVDSKIKIVLNGTVFEQDYDRRIFIDEIRRLCADSTAYKYKHFTFESICDATLRGIARILLQVD</sequence>
<dbReference type="GO" id="GO:0006096">
    <property type="term" value="P:glycolytic process"/>
    <property type="evidence" value="ECO:0007669"/>
    <property type="project" value="UniProtKB-UniPathway"/>
</dbReference>
<evidence type="ECO:0000256" key="1">
    <source>
        <dbReference type="ARBA" id="ARBA00009225"/>
    </source>
</evidence>
<evidence type="ECO:0000256" key="2">
    <source>
        <dbReference type="ARBA" id="ARBA00022679"/>
    </source>
</evidence>
<evidence type="ECO:0000313" key="10">
    <source>
        <dbReference type="Proteomes" id="UP000011185"/>
    </source>
</evidence>
<dbReference type="GO" id="GO:0005536">
    <property type="term" value="F:D-glucose binding"/>
    <property type="evidence" value="ECO:0007669"/>
    <property type="project" value="InterPro"/>
</dbReference>
<evidence type="ECO:0000259" key="8">
    <source>
        <dbReference type="Pfam" id="PF03727"/>
    </source>
</evidence>
<dbReference type="UniPathway" id="UPA00109">
    <property type="reaction ID" value="UER00180"/>
</dbReference>
<dbReference type="SUPFAM" id="SSF53067">
    <property type="entry name" value="Actin-like ATPase domain"/>
    <property type="match status" value="2"/>
</dbReference>
<feature type="domain" description="Hexokinase N-terminal" evidence="7">
    <location>
        <begin position="7"/>
        <end position="77"/>
    </location>
</feature>
<dbReference type="GO" id="GO:0005829">
    <property type="term" value="C:cytosol"/>
    <property type="evidence" value="ECO:0007669"/>
    <property type="project" value="TreeGrafter"/>
</dbReference>
<dbReference type="GO" id="GO:0019158">
    <property type="term" value="F:mannokinase activity"/>
    <property type="evidence" value="ECO:0007669"/>
    <property type="project" value="TreeGrafter"/>
</dbReference>
<dbReference type="GO" id="GO:0005524">
    <property type="term" value="F:ATP binding"/>
    <property type="evidence" value="ECO:0007669"/>
    <property type="project" value="UniProtKB-UniRule"/>
</dbReference>
<dbReference type="InterPro" id="IPR022673">
    <property type="entry name" value="Hexokinase_C"/>
</dbReference>
<dbReference type="AlphaFoldDB" id="L7JUZ4"/>
<dbReference type="PANTHER" id="PTHR19443">
    <property type="entry name" value="HEXOKINASE"/>
    <property type="match status" value="1"/>
</dbReference>
<name>L7JUZ4_TRAHO</name>
<evidence type="ECO:0000256" key="4">
    <source>
        <dbReference type="ARBA" id="ARBA00022777"/>
    </source>
</evidence>
<dbReference type="PANTHER" id="PTHR19443:SF24">
    <property type="entry name" value="PHOSPHOTRANSFERASE"/>
    <property type="match status" value="1"/>
</dbReference>
<dbReference type="GO" id="GO:0006013">
    <property type="term" value="P:mannose metabolic process"/>
    <property type="evidence" value="ECO:0007669"/>
    <property type="project" value="TreeGrafter"/>
</dbReference>